<organism evidence="2 3">
    <name type="scientific">Candidatus Yanofskybacteria bacterium GW2011_GWC1_48_11</name>
    <dbReference type="NCBI Taxonomy" id="1619027"/>
    <lineage>
        <taxon>Bacteria</taxon>
        <taxon>Candidatus Yanofskyibacteriota</taxon>
    </lineage>
</organism>
<evidence type="ECO:0000313" key="2">
    <source>
        <dbReference type="EMBL" id="KKU93345.1"/>
    </source>
</evidence>
<evidence type="ECO:0000256" key="1">
    <source>
        <dbReference type="SAM" id="Phobius"/>
    </source>
</evidence>
<keyword evidence="1" id="KW-0812">Transmembrane</keyword>
<keyword evidence="1" id="KW-1133">Transmembrane helix</keyword>
<dbReference type="EMBL" id="LCPH01000002">
    <property type="protein sequence ID" value="KKU93345.1"/>
    <property type="molecule type" value="Genomic_DNA"/>
</dbReference>
<keyword evidence="1" id="KW-0472">Membrane</keyword>
<protein>
    <submittedName>
        <fullName evidence="2">Uncharacterized protein</fullName>
    </submittedName>
</protein>
<sequence length="55" mass="5963">MNDSILLIFFLFLLSLVLFLLDAVGSGILMLLFAIIFPILFPTAPGPDAHGGEEE</sequence>
<name>A0A837IP12_9BACT</name>
<reference evidence="2 3" key="1">
    <citation type="journal article" date="2015" name="Nature">
        <title>rRNA introns, odd ribosomes, and small enigmatic genomes across a large radiation of phyla.</title>
        <authorList>
            <person name="Brown C.T."/>
            <person name="Hug L.A."/>
            <person name="Thomas B.C."/>
            <person name="Sharon I."/>
            <person name="Castelle C.J."/>
            <person name="Singh A."/>
            <person name="Wilkins M.J."/>
            <person name="Williams K.H."/>
            <person name="Banfield J.F."/>
        </authorList>
    </citation>
    <scope>NUCLEOTIDE SEQUENCE [LARGE SCALE GENOMIC DNA]</scope>
</reference>
<dbReference type="AlphaFoldDB" id="A0A837IP12"/>
<feature type="transmembrane region" description="Helical" evidence="1">
    <location>
        <begin position="7"/>
        <end position="40"/>
    </location>
</feature>
<accession>A0A837IP12</accession>
<comment type="caution">
    <text evidence="2">The sequence shown here is derived from an EMBL/GenBank/DDBJ whole genome shotgun (WGS) entry which is preliminary data.</text>
</comment>
<gene>
    <name evidence="2" type="ORF">UY25_C0002G0069</name>
</gene>
<evidence type="ECO:0000313" key="3">
    <source>
        <dbReference type="Proteomes" id="UP000034462"/>
    </source>
</evidence>
<proteinExistence type="predicted"/>
<dbReference type="Proteomes" id="UP000034462">
    <property type="component" value="Unassembled WGS sequence"/>
</dbReference>